<comment type="caution">
    <text evidence="1">The sequence shown here is derived from an EMBL/GenBank/DDBJ whole genome shotgun (WGS) entry which is preliminary data.</text>
</comment>
<keyword evidence="2" id="KW-1185">Reference proteome</keyword>
<proteinExistence type="predicted"/>
<name>W9H9U0_9PROT</name>
<reference evidence="1 2" key="1">
    <citation type="submission" date="2013-08" db="EMBL/GenBank/DDBJ databases">
        <title>The genome sequence of Skermanella stibiiresistens.</title>
        <authorList>
            <person name="Zhu W."/>
            <person name="Wang G."/>
        </authorList>
    </citation>
    <scope>NUCLEOTIDE SEQUENCE [LARGE SCALE GENOMIC DNA]</scope>
    <source>
        <strain evidence="1 2">SB22</strain>
    </source>
</reference>
<dbReference type="OrthoDB" id="9204635at2"/>
<gene>
    <name evidence="1" type="ORF">N825_28115</name>
</gene>
<organism evidence="1 2">
    <name type="scientific">Skermanella stibiiresistens SB22</name>
    <dbReference type="NCBI Taxonomy" id="1385369"/>
    <lineage>
        <taxon>Bacteria</taxon>
        <taxon>Pseudomonadati</taxon>
        <taxon>Pseudomonadota</taxon>
        <taxon>Alphaproteobacteria</taxon>
        <taxon>Rhodospirillales</taxon>
        <taxon>Azospirillaceae</taxon>
        <taxon>Skermanella</taxon>
    </lineage>
</organism>
<evidence type="ECO:0000313" key="1">
    <source>
        <dbReference type="EMBL" id="EWY41521.1"/>
    </source>
</evidence>
<dbReference type="RefSeq" id="WP_037449202.1">
    <property type="nucleotide sequence ID" value="NZ_AVFL01000004.1"/>
</dbReference>
<protein>
    <submittedName>
        <fullName evidence="1">Uncharacterized protein</fullName>
    </submittedName>
</protein>
<dbReference type="EMBL" id="AVFL01000004">
    <property type="protein sequence ID" value="EWY41521.1"/>
    <property type="molecule type" value="Genomic_DNA"/>
</dbReference>
<dbReference type="Proteomes" id="UP000019486">
    <property type="component" value="Unassembled WGS sequence"/>
</dbReference>
<sequence length="128" mass="14898">MLQILTSDQFVAGVISVLALQNRRNFVLTDTELDERFQRAFEDLVTHEQDLEVTPNFTFYVDKFHGDSVCLRDTLLAAKEKELIALNNPTFRTFEIKLDQPRAERYLGKIPLPRAFLEKIVEKHFADL</sequence>
<evidence type="ECO:0000313" key="2">
    <source>
        <dbReference type="Proteomes" id="UP000019486"/>
    </source>
</evidence>
<dbReference type="AlphaFoldDB" id="W9H9U0"/>
<accession>W9H9U0</accession>